<dbReference type="STRING" id="1538553.JT25_001875"/>
<keyword evidence="3" id="KW-1185">Reference proteome</keyword>
<dbReference type="SUPFAM" id="SSF111126">
    <property type="entry name" value="Ligand-binding domain in the NO signalling and Golgi transport"/>
    <property type="match status" value="1"/>
</dbReference>
<dbReference type="InterPro" id="IPR024096">
    <property type="entry name" value="NO_sig/Golgi_transp_ligand-bd"/>
</dbReference>
<dbReference type="AlphaFoldDB" id="A0A140E4C0"/>
<dbReference type="KEGG" id="mdn:JT25_001875"/>
<dbReference type="RefSeq" id="WP_052141912.1">
    <property type="nucleotide sequence ID" value="NZ_CP014476.1"/>
</dbReference>
<feature type="domain" description="4-vinyl reductase 4VR" evidence="1">
    <location>
        <begin position="119"/>
        <end position="181"/>
    </location>
</feature>
<dbReference type="EMBL" id="CP014476">
    <property type="protein sequence ID" value="AMK75244.1"/>
    <property type="molecule type" value="Genomic_DNA"/>
</dbReference>
<dbReference type="PANTHER" id="PTHR35090">
    <property type="entry name" value="DNA-DIRECTED RNA POLYMERASE SUBUNIT I"/>
    <property type="match status" value="1"/>
</dbReference>
<dbReference type="Gene3D" id="3.30.1380.20">
    <property type="entry name" value="Trafficking protein particle complex subunit 3"/>
    <property type="match status" value="1"/>
</dbReference>
<proteinExistence type="predicted"/>
<evidence type="ECO:0000313" key="3">
    <source>
        <dbReference type="Proteomes" id="UP000030512"/>
    </source>
</evidence>
<gene>
    <name evidence="2" type="ORF">JT25_001875</name>
</gene>
<reference evidence="2 3" key="1">
    <citation type="journal article" date="2015" name="Environ. Microbiol.">
        <title>Methane oxidation coupled to nitrate reduction under hypoxia by the Gammaproteobacterium Methylomonas denitrificans, sp. nov. type strain FJG1.</title>
        <authorList>
            <person name="Kits K.D."/>
            <person name="Klotz M.G."/>
            <person name="Stein L.Y."/>
        </authorList>
    </citation>
    <scope>NUCLEOTIDE SEQUENCE [LARGE SCALE GENOMIC DNA]</scope>
    <source>
        <strain evidence="2 3">FJG1</strain>
    </source>
</reference>
<dbReference type="InterPro" id="IPR004096">
    <property type="entry name" value="V4R"/>
</dbReference>
<dbReference type="OrthoDB" id="9788644at2"/>
<name>A0A140E4C0_9GAMM</name>
<evidence type="ECO:0000313" key="2">
    <source>
        <dbReference type="EMBL" id="AMK75244.1"/>
    </source>
</evidence>
<dbReference type="PANTHER" id="PTHR35090:SF2">
    <property type="entry name" value="ARSR FAMILY TRANSCRIPTIONAL REGULATOR"/>
    <property type="match status" value="1"/>
</dbReference>
<evidence type="ECO:0000259" key="1">
    <source>
        <dbReference type="SMART" id="SM00989"/>
    </source>
</evidence>
<protein>
    <submittedName>
        <fullName evidence="2">4-vinyl reductase</fullName>
    </submittedName>
</protein>
<accession>A0A140E4C0</accession>
<sequence length="182" mass="19647">MIQNTKSDYQIAQQQILDGIISGEFDIENRKDLGPLIPIRLFQALRMVALGSNVEDILGQGAPSLVYHSGQSLGLAMGQIAAANIDKDLETYVGKIKLLCRQLSIGLVVPDKVDLSAGVLELRVDECVSCAGIHHVSAPICHFEAGMVGGIVRSFFNRNVKATETKCNALGDKTCLIRVDLL</sequence>
<dbReference type="Pfam" id="PF02830">
    <property type="entry name" value="V4R"/>
    <property type="match status" value="1"/>
</dbReference>
<organism evidence="2 3">
    <name type="scientific">Methylomonas denitrificans</name>
    <dbReference type="NCBI Taxonomy" id="1538553"/>
    <lineage>
        <taxon>Bacteria</taxon>
        <taxon>Pseudomonadati</taxon>
        <taxon>Pseudomonadota</taxon>
        <taxon>Gammaproteobacteria</taxon>
        <taxon>Methylococcales</taxon>
        <taxon>Methylococcaceae</taxon>
        <taxon>Methylomonas</taxon>
    </lineage>
</organism>
<dbReference type="SMART" id="SM00989">
    <property type="entry name" value="V4R"/>
    <property type="match status" value="1"/>
</dbReference>
<dbReference type="Proteomes" id="UP000030512">
    <property type="component" value="Chromosome"/>
</dbReference>